<dbReference type="RefSeq" id="WP_074643043.1">
    <property type="nucleotide sequence ID" value="NZ_FOFU01000004.1"/>
</dbReference>
<proteinExistence type="predicted"/>
<keyword evidence="3" id="KW-1185">Reference proteome</keyword>
<gene>
    <name evidence="2" type="ORF">SAMN04487977_104139</name>
</gene>
<evidence type="ECO:0000256" key="1">
    <source>
        <dbReference type="SAM" id="Phobius"/>
    </source>
</evidence>
<dbReference type="Proteomes" id="UP000182360">
    <property type="component" value="Unassembled WGS sequence"/>
</dbReference>
<organism evidence="2 3">
    <name type="scientific">Treponema bryantii</name>
    <dbReference type="NCBI Taxonomy" id="163"/>
    <lineage>
        <taxon>Bacteria</taxon>
        <taxon>Pseudomonadati</taxon>
        <taxon>Spirochaetota</taxon>
        <taxon>Spirochaetia</taxon>
        <taxon>Spirochaetales</taxon>
        <taxon>Treponemataceae</taxon>
        <taxon>Treponema</taxon>
    </lineage>
</organism>
<accession>A0A1H9FRV4</accession>
<dbReference type="STRING" id="163.SAMN04487775_1117"/>
<dbReference type="EMBL" id="FOFU01000004">
    <property type="protein sequence ID" value="SEQ40661.1"/>
    <property type="molecule type" value="Genomic_DNA"/>
</dbReference>
<keyword evidence="1" id="KW-0472">Membrane</keyword>
<evidence type="ECO:0000313" key="2">
    <source>
        <dbReference type="EMBL" id="SEQ40661.1"/>
    </source>
</evidence>
<name>A0A1H9FRV4_9SPIR</name>
<reference evidence="2 3" key="1">
    <citation type="submission" date="2016-10" db="EMBL/GenBank/DDBJ databases">
        <authorList>
            <person name="de Groot N.N."/>
        </authorList>
    </citation>
    <scope>NUCLEOTIDE SEQUENCE [LARGE SCALE GENOMIC DNA]</scope>
    <source>
        <strain evidence="2 3">B25</strain>
    </source>
</reference>
<feature type="transmembrane region" description="Helical" evidence="1">
    <location>
        <begin position="12"/>
        <end position="33"/>
    </location>
</feature>
<keyword evidence="1" id="KW-1133">Transmembrane helix</keyword>
<dbReference type="OrthoDB" id="361137at2"/>
<keyword evidence="2" id="KW-0966">Cell projection</keyword>
<keyword evidence="2" id="KW-0969">Cilium</keyword>
<dbReference type="AlphaFoldDB" id="A0A1H9FRV4"/>
<keyword evidence="2" id="KW-0282">Flagellum</keyword>
<protein>
    <submittedName>
        <fullName evidence="2">Flagellar FliL protein</fullName>
    </submittedName>
</protein>
<sequence length="164" mass="18262">MSRINDELLNKILLTIIAFILFIILVGTIYALAVRKKNTPQNLIAQGKAVSLMSPSDTDEVSYYELGTIRVSTAKADSEEGGSIMILSPWLAYPAGDTVFFEEISRKSGTIKGIFQAYFSARTKNQLLTETEEKIVNVIMDEINADMALGKISSIYFTDYLFLE</sequence>
<evidence type="ECO:0000313" key="3">
    <source>
        <dbReference type="Proteomes" id="UP000182360"/>
    </source>
</evidence>
<keyword evidence="1" id="KW-0812">Transmembrane</keyword>